<evidence type="ECO:0008006" key="3">
    <source>
        <dbReference type="Google" id="ProtNLM"/>
    </source>
</evidence>
<name>A0A1V3IGZ1_9PAST</name>
<proteinExistence type="predicted"/>
<dbReference type="AlphaFoldDB" id="A0A1V3IGZ1"/>
<comment type="caution">
    <text evidence="1">The sequence shown here is derived from an EMBL/GenBank/DDBJ whole genome shotgun (WGS) entry which is preliminary data.</text>
</comment>
<protein>
    <recommendedName>
        <fullName evidence="3">DUF3560 domain-containing protein</fullName>
    </recommendedName>
</protein>
<dbReference type="Pfam" id="PF12083">
    <property type="entry name" value="DUF3560"/>
    <property type="match status" value="1"/>
</dbReference>
<organism evidence="1 2">
    <name type="scientific">Rodentibacter mrazii</name>
    <dbReference type="NCBI Taxonomy" id="1908257"/>
    <lineage>
        <taxon>Bacteria</taxon>
        <taxon>Pseudomonadati</taxon>
        <taxon>Pseudomonadota</taxon>
        <taxon>Gammaproteobacteria</taxon>
        <taxon>Pasteurellales</taxon>
        <taxon>Pasteurellaceae</taxon>
        <taxon>Rodentibacter</taxon>
    </lineage>
</organism>
<evidence type="ECO:0000313" key="1">
    <source>
        <dbReference type="EMBL" id="OOF40244.1"/>
    </source>
</evidence>
<reference evidence="1 2" key="1">
    <citation type="submission" date="2016-10" db="EMBL/GenBank/DDBJ databases">
        <title>Rodentibacter gen. nov. and new species.</title>
        <authorList>
            <person name="Christensen H."/>
        </authorList>
    </citation>
    <scope>NUCLEOTIDE SEQUENCE [LARGE SCALE GENOMIC DNA]</scope>
    <source>
        <strain evidence="1 2">Ppn418</strain>
    </source>
</reference>
<sequence>MTINTYAKFCPNVFVAKCPEAHAKGDIVTLTSKYGKEAEVEIHNLVKQTEDAYFYSFTRCDGENAQTRAEKRAERYQGYADNAQKRSEQYWEASQEGRDFLSLAEPIKVGHHSEKRHRALIERNARRMDKVVAEMKKAESYQDRIAYWEKMADKIDLSMPESLEYFQFELEKAREKHQDLKEHPEKRSHAYSLTYAKKAVNELEKKVKLATLLWA</sequence>
<dbReference type="InterPro" id="IPR021944">
    <property type="entry name" value="DUF3560"/>
</dbReference>
<dbReference type="RefSeq" id="WP_077493750.1">
    <property type="nucleotide sequence ID" value="NZ_MLHG01000025.1"/>
</dbReference>
<dbReference type="Proteomes" id="UP000189426">
    <property type="component" value="Unassembled WGS sequence"/>
</dbReference>
<keyword evidence="2" id="KW-1185">Reference proteome</keyword>
<gene>
    <name evidence="1" type="ORF">BKK47_04625</name>
</gene>
<evidence type="ECO:0000313" key="2">
    <source>
        <dbReference type="Proteomes" id="UP000189426"/>
    </source>
</evidence>
<dbReference type="EMBL" id="MLHG01000025">
    <property type="protein sequence ID" value="OOF40244.1"/>
    <property type="molecule type" value="Genomic_DNA"/>
</dbReference>
<accession>A0A1V3IGZ1</accession>
<dbReference type="STRING" id="1908257.BKK47_04625"/>